<dbReference type="EMBL" id="LFYR01000182">
    <property type="protein sequence ID" value="KMZ75302.1"/>
    <property type="molecule type" value="Genomic_DNA"/>
</dbReference>
<evidence type="ECO:0000313" key="1">
    <source>
        <dbReference type="EMBL" id="KMZ75302.1"/>
    </source>
</evidence>
<dbReference type="InterPro" id="IPR007493">
    <property type="entry name" value="DUF538"/>
</dbReference>
<dbReference type="OMA" id="YGAEACY"/>
<comment type="caution">
    <text evidence="1">The sequence shown here is derived from an EMBL/GenBank/DDBJ whole genome shotgun (WGS) entry which is preliminary data.</text>
</comment>
<evidence type="ECO:0000313" key="2">
    <source>
        <dbReference type="Proteomes" id="UP000036987"/>
    </source>
</evidence>
<reference evidence="2" key="1">
    <citation type="journal article" date="2016" name="Nature">
        <title>The genome of the seagrass Zostera marina reveals angiosperm adaptation to the sea.</title>
        <authorList>
            <person name="Olsen J.L."/>
            <person name="Rouze P."/>
            <person name="Verhelst B."/>
            <person name="Lin Y.-C."/>
            <person name="Bayer T."/>
            <person name="Collen J."/>
            <person name="Dattolo E."/>
            <person name="De Paoli E."/>
            <person name="Dittami S."/>
            <person name="Maumus F."/>
            <person name="Michel G."/>
            <person name="Kersting A."/>
            <person name="Lauritano C."/>
            <person name="Lohaus R."/>
            <person name="Toepel M."/>
            <person name="Tonon T."/>
            <person name="Vanneste K."/>
            <person name="Amirebrahimi M."/>
            <person name="Brakel J."/>
            <person name="Bostroem C."/>
            <person name="Chovatia M."/>
            <person name="Grimwood J."/>
            <person name="Jenkins J.W."/>
            <person name="Jueterbock A."/>
            <person name="Mraz A."/>
            <person name="Stam W.T."/>
            <person name="Tice H."/>
            <person name="Bornberg-Bauer E."/>
            <person name="Green P.J."/>
            <person name="Pearson G.A."/>
            <person name="Procaccini G."/>
            <person name="Duarte C.M."/>
            <person name="Schmutz J."/>
            <person name="Reusch T.B.H."/>
            <person name="Van de Peer Y."/>
        </authorList>
    </citation>
    <scope>NUCLEOTIDE SEQUENCE [LARGE SCALE GENOMIC DNA]</scope>
    <source>
        <strain evidence="2">cv. Finnish</strain>
    </source>
</reference>
<evidence type="ECO:0008006" key="3">
    <source>
        <dbReference type="Google" id="ProtNLM"/>
    </source>
</evidence>
<protein>
    <recommendedName>
        <fullName evidence="3">DUF538 family protein</fullName>
    </recommendedName>
</protein>
<sequence>MGTQVMIVNKEREGAEIVYGEEDCHKHSMDLMRELGFPEGVLPLKDLVECGRVRSTGFVWMKQKKTYEHYFKGTNTTVSYSPEVTAYVEKNKMKKIKGIKSKQMMMIWVPLSEMSIDDPAIQKIFFKTPMGIGRSFPFSAFEDDDQQEQDKKEDN</sequence>
<dbReference type="AlphaFoldDB" id="A0A0K9Q467"/>
<dbReference type="InterPro" id="IPR036758">
    <property type="entry name" value="At5g01610-like"/>
</dbReference>
<dbReference type="OrthoDB" id="1901319at2759"/>
<dbReference type="PANTHER" id="PTHR31676">
    <property type="entry name" value="T31J12.3 PROTEIN-RELATED"/>
    <property type="match status" value="1"/>
</dbReference>
<dbReference type="Pfam" id="PF04398">
    <property type="entry name" value="DUF538"/>
    <property type="match status" value="1"/>
</dbReference>
<name>A0A0K9Q467_ZOSMR</name>
<proteinExistence type="predicted"/>
<keyword evidence="2" id="KW-1185">Reference proteome</keyword>
<gene>
    <name evidence="1" type="ORF">ZOSMA_116G00250</name>
</gene>
<dbReference type="PANTHER" id="PTHR31676:SF20">
    <property type="entry name" value="T19F6.7 PROTEIN"/>
    <property type="match status" value="1"/>
</dbReference>
<organism evidence="1 2">
    <name type="scientific">Zostera marina</name>
    <name type="common">Eelgrass</name>
    <dbReference type="NCBI Taxonomy" id="29655"/>
    <lineage>
        <taxon>Eukaryota</taxon>
        <taxon>Viridiplantae</taxon>
        <taxon>Streptophyta</taxon>
        <taxon>Embryophyta</taxon>
        <taxon>Tracheophyta</taxon>
        <taxon>Spermatophyta</taxon>
        <taxon>Magnoliopsida</taxon>
        <taxon>Liliopsida</taxon>
        <taxon>Zosteraceae</taxon>
        <taxon>Zostera</taxon>
    </lineage>
</organism>
<dbReference type="Gene3D" id="2.30.240.10">
    <property type="entry name" value="At5g01610-like"/>
    <property type="match status" value="1"/>
</dbReference>
<accession>A0A0K9Q467</accession>
<dbReference type="Proteomes" id="UP000036987">
    <property type="component" value="Unassembled WGS sequence"/>
</dbReference>
<dbReference type="SUPFAM" id="SSF141562">
    <property type="entry name" value="At5g01610-like"/>
    <property type="match status" value="1"/>
</dbReference>